<evidence type="ECO:0000313" key="2">
    <source>
        <dbReference type="Proteomes" id="UP000243686"/>
    </source>
</evidence>
<organism evidence="1 2">
    <name type="scientific">Opisthorchis viverrini</name>
    <name type="common">Southeast Asian liver fluke</name>
    <dbReference type="NCBI Taxonomy" id="6198"/>
    <lineage>
        <taxon>Eukaryota</taxon>
        <taxon>Metazoa</taxon>
        <taxon>Spiralia</taxon>
        <taxon>Lophotrochozoa</taxon>
        <taxon>Platyhelminthes</taxon>
        <taxon>Trematoda</taxon>
        <taxon>Digenea</taxon>
        <taxon>Opisthorchiida</taxon>
        <taxon>Opisthorchiata</taxon>
        <taxon>Opisthorchiidae</taxon>
        <taxon>Opisthorchis</taxon>
    </lineage>
</organism>
<keyword evidence="2" id="KW-1185">Reference proteome</keyword>
<dbReference type="InterPro" id="IPR036047">
    <property type="entry name" value="F-box-like_dom_sf"/>
</dbReference>
<proteinExistence type="predicted"/>
<name>A0A1S8WLX2_OPIVI</name>
<evidence type="ECO:0000313" key="1">
    <source>
        <dbReference type="EMBL" id="OON15460.1"/>
    </source>
</evidence>
<dbReference type="SUPFAM" id="SSF81383">
    <property type="entry name" value="F-box domain"/>
    <property type="match status" value="1"/>
</dbReference>
<protein>
    <submittedName>
        <fullName evidence="1">Uncharacterized protein</fullName>
    </submittedName>
</protein>
<dbReference type="Proteomes" id="UP000243686">
    <property type="component" value="Unassembled WGS sequence"/>
</dbReference>
<gene>
    <name evidence="1" type="ORF">X801_08737</name>
</gene>
<reference evidence="1 2" key="1">
    <citation type="submission" date="2015-03" db="EMBL/GenBank/DDBJ databases">
        <title>Draft genome of the nematode, Opisthorchis viverrini.</title>
        <authorList>
            <person name="Mitreva M."/>
        </authorList>
    </citation>
    <scope>NUCLEOTIDE SEQUENCE [LARGE SCALE GENOMIC DNA]</scope>
    <source>
        <strain evidence="1">Khon Kaen</strain>
    </source>
</reference>
<dbReference type="AlphaFoldDB" id="A0A1S8WLX2"/>
<accession>A0A1S8WLX2</accession>
<dbReference type="EMBL" id="KV904441">
    <property type="protein sequence ID" value="OON15460.1"/>
    <property type="molecule type" value="Genomic_DNA"/>
</dbReference>
<sequence>MVNRAWFRAARHPELYRRLCQLPEWSPPLLDRQLFPFGCAVDTEAAPSTGQSSDSIASLLINSGNASVDWFGIFQKRSRLRRNWLLGRHRMRRFTGHNEGNGVGLFCPVSQCTKSQAWIDSYVSQHTLFCHPG</sequence>